<name>A0A7N0T573_KALFE</name>
<keyword evidence="3" id="KW-1185">Reference proteome</keyword>
<sequence length="127" mass="13964">MSFRSIFSLPVANISPPLDLDLGQLGNSLQQRADKQVSPKSQPPSSHRMSRVTPALSIAQSSPCRFASPRLHLLPDASNSRPIRPCRLPRLVRGTVLAEAGGAHAHIAHSPARRLVRLRLQVLLRCW</sequence>
<dbReference type="EnsemblPlants" id="Kaladp0023s0077.1.v1.1">
    <property type="protein sequence ID" value="Kaladp0023s0077.1.v1.1"/>
    <property type="gene ID" value="Kaladp0023s0077.v1.1"/>
</dbReference>
<protein>
    <submittedName>
        <fullName evidence="2">Uncharacterized protein</fullName>
    </submittedName>
</protein>
<evidence type="ECO:0000313" key="2">
    <source>
        <dbReference type="EnsemblPlants" id="Kaladp0023s0077.2.v1.1"/>
    </source>
</evidence>
<organism evidence="2 3">
    <name type="scientific">Kalanchoe fedtschenkoi</name>
    <name type="common">Lavender scallops</name>
    <name type="synonym">South American air plant</name>
    <dbReference type="NCBI Taxonomy" id="63787"/>
    <lineage>
        <taxon>Eukaryota</taxon>
        <taxon>Viridiplantae</taxon>
        <taxon>Streptophyta</taxon>
        <taxon>Embryophyta</taxon>
        <taxon>Tracheophyta</taxon>
        <taxon>Spermatophyta</taxon>
        <taxon>Magnoliopsida</taxon>
        <taxon>eudicotyledons</taxon>
        <taxon>Gunneridae</taxon>
        <taxon>Pentapetalae</taxon>
        <taxon>Saxifragales</taxon>
        <taxon>Crassulaceae</taxon>
        <taxon>Kalanchoe</taxon>
    </lineage>
</organism>
<dbReference type="Gramene" id="Kaladp0023s0077.2.v1.1">
    <property type="protein sequence ID" value="Kaladp0023s0077.2.v1.1"/>
    <property type="gene ID" value="Kaladp0023s0077.v1.1"/>
</dbReference>
<feature type="region of interest" description="Disordered" evidence="1">
    <location>
        <begin position="23"/>
        <end position="54"/>
    </location>
</feature>
<dbReference type="EnsemblPlants" id="Kaladp0023s0077.2.v1.1">
    <property type="protein sequence ID" value="Kaladp0023s0077.2.v1.1"/>
    <property type="gene ID" value="Kaladp0023s0077.v1.1"/>
</dbReference>
<evidence type="ECO:0000313" key="3">
    <source>
        <dbReference type="Proteomes" id="UP000594263"/>
    </source>
</evidence>
<evidence type="ECO:0000256" key="1">
    <source>
        <dbReference type="SAM" id="MobiDB-lite"/>
    </source>
</evidence>
<dbReference type="Proteomes" id="UP000594263">
    <property type="component" value="Unplaced"/>
</dbReference>
<dbReference type="Gramene" id="Kaladp0023s0077.1.v1.1">
    <property type="protein sequence ID" value="Kaladp0023s0077.1.v1.1"/>
    <property type="gene ID" value="Kaladp0023s0077.v1.1"/>
</dbReference>
<accession>A0A7N0T573</accession>
<dbReference type="AlphaFoldDB" id="A0A7N0T573"/>
<reference evidence="2" key="1">
    <citation type="submission" date="2021-01" db="UniProtKB">
        <authorList>
            <consortium name="EnsemblPlants"/>
        </authorList>
    </citation>
    <scope>IDENTIFICATION</scope>
</reference>
<proteinExistence type="predicted"/>